<organism evidence="2 3">
    <name type="scientific">Ambispora leptoticha</name>
    <dbReference type="NCBI Taxonomy" id="144679"/>
    <lineage>
        <taxon>Eukaryota</taxon>
        <taxon>Fungi</taxon>
        <taxon>Fungi incertae sedis</taxon>
        <taxon>Mucoromycota</taxon>
        <taxon>Glomeromycotina</taxon>
        <taxon>Glomeromycetes</taxon>
        <taxon>Archaeosporales</taxon>
        <taxon>Ambisporaceae</taxon>
        <taxon>Ambispora</taxon>
    </lineage>
</organism>
<protein>
    <submittedName>
        <fullName evidence="2">7302_t:CDS:1</fullName>
    </submittedName>
</protein>
<dbReference type="AlphaFoldDB" id="A0A9N9FK63"/>
<evidence type="ECO:0000313" key="3">
    <source>
        <dbReference type="Proteomes" id="UP000789508"/>
    </source>
</evidence>
<dbReference type="OrthoDB" id="3357341at2759"/>
<name>A0A9N9FK63_9GLOM</name>
<evidence type="ECO:0000313" key="2">
    <source>
        <dbReference type="EMBL" id="CAG8542638.1"/>
    </source>
</evidence>
<accession>A0A9N9FK63</accession>
<keyword evidence="3" id="KW-1185">Reference proteome</keyword>
<proteinExistence type="predicted"/>
<dbReference type="Proteomes" id="UP000789508">
    <property type="component" value="Unassembled WGS sequence"/>
</dbReference>
<reference evidence="2" key="1">
    <citation type="submission" date="2021-06" db="EMBL/GenBank/DDBJ databases">
        <authorList>
            <person name="Kallberg Y."/>
            <person name="Tangrot J."/>
            <person name="Rosling A."/>
        </authorList>
    </citation>
    <scope>NUCLEOTIDE SEQUENCE</scope>
    <source>
        <strain evidence="2">FL130A</strain>
    </source>
</reference>
<dbReference type="InterPro" id="IPR020864">
    <property type="entry name" value="MACPF"/>
</dbReference>
<sequence length="649" mass="75637">MKVQEYEDLINIALERGVNNHDVELRELKSTKLLYRKTRHTTNKKPYCITLIDPISDVALVEIQAQKSDSKLKQILLFQPREEIPFDNTGKINFEYKFLWENEEYYWQKCRGPISEGLEYSLECKMVHDPNPSIVIALYHQKLNTLGIMNMDRIPANNKRGLEYVLCITLLSLLDEWDDKLQLNAKNLANSDSKQNSVAYPQHKNANNIQRISLAPIQLIPMNISDVEKSINETDWIDTCKLEFGLIFSRKRIRKAKEKIFNIIKPPYIRYNDTGAKNKPNFSYYQSKIFSFLASSCISTDSDSVDSINKILNLEFPDSSLIKNYFDSERRKPAIHFCVYNEQLIIDISNDCIEPTESFSKEMEDALNKYNPYPELEALFNKYGYFYETKIIVGAKLDQLFEFESSDISRLNSQWSELKEVYYPQNPEKEWGVIDRQIKPLYQSLTPSLSAKVELLLEAKPRILMTGSNQVKNYKWIKFSKELHKADFHIFGRIVNKNNSEEIKFVPKFDYYDIGGFGISIEGTGNNQEYEKEYTVFWIMIGIPNEVRYSDPLTRDIEIVKGSKLITIKEDKFSLNTEQKLHPGLILTISFKFPESNFNPLVETKILSWTNRGIINIEILDLVQADYDPCGNEKKVLKQLHGNWLVILY</sequence>
<feature type="domain" description="MACPF" evidence="1">
    <location>
        <begin position="355"/>
        <end position="417"/>
    </location>
</feature>
<dbReference type="Pfam" id="PF01823">
    <property type="entry name" value="MACPF"/>
    <property type="match status" value="1"/>
</dbReference>
<gene>
    <name evidence="2" type="ORF">ALEPTO_LOCUS5485</name>
</gene>
<evidence type="ECO:0000259" key="1">
    <source>
        <dbReference type="Pfam" id="PF01823"/>
    </source>
</evidence>
<comment type="caution">
    <text evidence="2">The sequence shown here is derived from an EMBL/GenBank/DDBJ whole genome shotgun (WGS) entry which is preliminary data.</text>
</comment>
<dbReference type="EMBL" id="CAJVPS010001553">
    <property type="protein sequence ID" value="CAG8542638.1"/>
    <property type="molecule type" value="Genomic_DNA"/>
</dbReference>